<dbReference type="EMBL" id="JACSDZ010000015">
    <property type="protein sequence ID" value="KAF7386182.1"/>
    <property type="molecule type" value="Genomic_DNA"/>
</dbReference>
<protein>
    <submittedName>
        <fullName evidence="1">Uncharacterized protein</fullName>
    </submittedName>
</protein>
<dbReference type="Proteomes" id="UP000617340">
    <property type="component" value="Unassembled WGS sequence"/>
</dbReference>
<accession>A0A834JE46</accession>
<organism evidence="1 2">
    <name type="scientific">Vespula germanica</name>
    <name type="common">German yellow jacket</name>
    <name type="synonym">Paravespula germanica</name>
    <dbReference type="NCBI Taxonomy" id="30212"/>
    <lineage>
        <taxon>Eukaryota</taxon>
        <taxon>Metazoa</taxon>
        <taxon>Ecdysozoa</taxon>
        <taxon>Arthropoda</taxon>
        <taxon>Hexapoda</taxon>
        <taxon>Insecta</taxon>
        <taxon>Pterygota</taxon>
        <taxon>Neoptera</taxon>
        <taxon>Endopterygota</taxon>
        <taxon>Hymenoptera</taxon>
        <taxon>Apocrita</taxon>
        <taxon>Aculeata</taxon>
        <taxon>Vespoidea</taxon>
        <taxon>Vespidae</taxon>
        <taxon>Vespinae</taxon>
        <taxon>Vespula</taxon>
    </lineage>
</organism>
<name>A0A834JE46_VESGE</name>
<sequence length="68" mass="8012">MIRFLRHFRTKLRPSKQEDKEYDTKQSHSMISLVGKSNENLEDPFTNFATNFTNYTLPDSLCSDIPTR</sequence>
<evidence type="ECO:0000313" key="2">
    <source>
        <dbReference type="Proteomes" id="UP000617340"/>
    </source>
</evidence>
<comment type="caution">
    <text evidence="1">The sequence shown here is derived from an EMBL/GenBank/DDBJ whole genome shotgun (WGS) entry which is preliminary data.</text>
</comment>
<reference evidence="1" key="1">
    <citation type="journal article" date="2020" name="G3 (Bethesda)">
        <title>High-Quality Assemblies for Three Invasive Social Wasps from the &lt;i&gt;Vespula&lt;/i&gt; Genus.</title>
        <authorList>
            <person name="Harrop T.W.R."/>
            <person name="Guhlin J."/>
            <person name="McLaughlin G.M."/>
            <person name="Permina E."/>
            <person name="Stockwell P."/>
            <person name="Gilligan J."/>
            <person name="Le Lec M.F."/>
            <person name="Gruber M.A.M."/>
            <person name="Quinn O."/>
            <person name="Lovegrove M."/>
            <person name="Duncan E.J."/>
            <person name="Remnant E.J."/>
            <person name="Van Eeckhoven J."/>
            <person name="Graham B."/>
            <person name="Knapp R.A."/>
            <person name="Langford K.W."/>
            <person name="Kronenberg Z."/>
            <person name="Press M.O."/>
            <person name="Eacker S.M."/>
            <person name="Wilson-Rankin E.E."/>
            <person name="Purcell J."/>
            <person name="Lester P.J."/>
            <person name="Dearden P.K."/>
        </authorList>
    </citation>
    <scope>NUCLEOTIDE SEQUENCE</scope>
    <source>
        <strain evidence="1">Linc-1</strain>
    </source>
</reference>
<keyword evidence="2" id="KW-1185">Reference proteome</keyword>
<dbReference type="AlphaFoldDB" id="A0A834JE46"/>
<gene>
    <name evidence="1" type="ORF">HZH68_013314</name>
</gene>
<proteinExistence type="predicted"/>
<evidence type="ECO:0000313" key="1">
    <source>
        <dbReference type="EMBL" id="KAF7386182.1"/>
    </source>
</evidence>